<dbReference type="InterPro" id="IPR000528">
    <property type="entry name" value="Plant_nsLTP"/>
</dbReference>
<evidence type="ECO:0000259" key="4">
    <source>
        <dbReference type="Pfam" id="PF00234"/>
    </source>
</evidence>
<sequence>MWVAAAPMKSVIKRVVVVILVVQVQLMGVSMAATCTCQNVSVCVDYFQQKWNTSAFNKCCGGIKTLRAACNNASSVDRQRVCSCIQKALGRHNIKISDIKSLLSKCHINYAIPSNCANFSYYLLFALSATVILLGNSSVRY</sequence>
<dbReference type="GO" id="GO:0008289">
    <property type="term" value="F:lipid binding"/>
    <property type="evidence" value="ECO:0007669"/>
    <property type="project" value="InterPro"/>
</dbReference>
<keyword evidence="2" id="KW-0472">Membrane</keyword>
<dbReference type="AlphaFoldDB" id="A0AAN8VT45"/>
<evidence type="ECO:0000256" key="2">
    <source>
        <dbReference type="SAM" id="Phobius"/>
    </source>
</evidence>
<keyword evidence="2" id="KW-1133">Transmembrane helix</keyword>
<feature type="domain" description="Bifunctional inhibitor/plant lipid transfer protein/seed storage helical" evidence="4">
    <location>
        <begin position="38"/>
        <end position="116"/>
    </location>
</feature>
<dbReference type="PANTHER" id="PTHR33076">
    <property type="entry name" value="NON-SPECIFIC LIPID-TRANSFER PROTEIN 2-RELATED"/>
    <property type="match status" value="1"/>
</dbReference>
<keyword evidence="2" id="KW-0812">Transmembrane</keyword>
<dbReference type="Gene3D" id="1.10.110.10">
    <property type="entry name" value="Plant lipid-transfer and hydrophobic proteins"/>
    <property type="match status" value="1"/>
</dbReference>
<dbReference type="GO" id="GO:0006869">
    <property type="term" value="P:lipid transport"/>
    <property type="evidence" value="ECO:0007669"/>
    <property type="project" value="InterPro"/>
</dbReference>
<reference evidence="5 6" key="1">
    <citation type="submission" date="2023-12" db="EMBL/GenBank/DDBJ databases">
        <title>A high-quality genome assembly for Dillenia turbinata (Dilleniales).</title>
        <authorList>
            <person name="Chanderbali A."/>
        </authorList>
    </citation>
    <scope>NUCLEOTIDE SEQUENCE [LARGE SCALE GENOMIC DNA]</scope>
    <source>
        <strain evidence="5">LSX21</strain>
        <tissue evidence="5">Leaf</tissue>
    </source>
</reference>
<accession>A0AAN8VT45</accession>
<evidence type="ECO:0000313" key="6">
    <source>
        <dbReference type="Proteomes" id="UP001370490"/>
    </source>
</evidence>
<dbReference type="InterPro" id="IPR016140">
    <property type="entry name" value="Bifunc_inhib/LTP/seed_store"/>
</dbReference>
<keyword evidence="3" id="KW-0732">Signal</keyword>
<organism evidence="5 6">
    <name type="scientific">Dillenia turbinata</name>
    <dbReference type="NCBI Taxonomy" id="194707"/>
    <lineage>
        <taxon>Eukaryota</taxon>
        <taxon>Viridiplantae</taxon>
        <taxon>Streptophyta</taxon>
        <taxon>Embryophyta</taxon>
        <taxon>Tracheophyta</taxon>
        <taxon>Spermatophyta</taxon>
        <taxon>Magnoliopsida</taxon>
        <taxon>eudicotyledons</taxon>
        <taxon>Gunneridae</taxon>
        <taxon>Pentapetalae</taxon>
        <taxon>Dilleniales</taxon>
        <taxon>Dilleniaceae</taxon>
        <taxon>Dillenia</taxon>
    </lineage>
</organism>
<proteinExistence type="inferred from homology"/>
<name>A0AAN8VT45_9MAGN</name>
<feature type="signal peptide" evidence="3">
    <location>
        <begin position="1"/>
        <end position="32"/>
    </location>
</feature>
<evidence type="ECO:0000256" key="3">
    <source>
        <dbReference type="SAM" id="SignalP"/>
    </source>
</evidence>
<comment type="similarity">
    <text evidence="1">Belongs to the plant LTP family.</text>
</comment>
<dbReference type="SUPFAM" id="SSF47699">
    <property type="entry name" value="Bifunctional inhibitor/lipid-transfer protein/seed storage 2S albumin"/>
    <property type="match status" value="1"/>
</dbReference>
<dbReference type="Proteomes" id="UP001370490">
    <property type="component" value="Unassembled WGS sequence"/>
</dbReference>
<dbReference type="InterPro" id="IPR036312">
    <property type="entry name" value="Bifun_inhib/LTP/seed_sf"/>
</dbReference>
<dbReference type="EMBL" id="JBAMMX010000009">
    <property type="protein sequence ID" value="KAK6932922.1"/>
    <property type="molecule type" value="Genomic_DNA"/>
</dbReference>
<feature type="transmembrane region" description="Helical" evidence="2">
    <location>
        <begin position="119"/>
        <end position="139"/>
    </location>
</feature>
<gene>
    <name evidence="5" type="ORF">RJ641_035816</name>
</gene>
<feature type="chain" id="PRO_5042954006" description="Bifunctional inhibitor/plant lipid transfer protein/seed storage helical domain-containing protein" evidence="3">
    <location>
        <begin position="33"/>
        <end position="141"/>
    </location>
</feature>
<evidence type="ECO:0000313" key="5">
    <source>
        <dbReference type="EMBL" id="KAK6932922.1"/>
    </source>
</evidence>
<protein>
    <recommendedName>
        <fullName evidence="4">Bifunctional inhibitor/plant lipid transfer protein/seed storage helical domain-containing protein</fullName>
    </recommendedName>
</protein>
<comment type="caution">
    <text evidence="5">The sequence shown here is derived from an EMBL/GenBank/DDBJ whole genome shotgun (WGS) entry which is preliminary data.</text>
</comment>
<keyword evidence="6" id="KW-1185">Reference proteome</keyword>
<dbReference type="Pfam" id="PF00234">
    <property type="entry name" value="Tryp_alpha_amyl"/>
    <property type="match status" value="1"/>
</dbReference>
<evidence type="ECO:0000256" key="1">
    <source>
        <dbReference type="ARBA" id="ARBA00009748"/>
    </source>
</evidence>